<evidence type="ECO:0000256" key="7">
    <source>
        <dbReference type="ARBA" id="ARBA00022967"/>
    </source>
</evidence>
<keyword evidence="3" id="KW-0813">Transport</keyword>
<dbReference type="InterPro" id="IPR003439">
    <property type="entry name" value="ABC_transporter-like_ATP-bd"/>
</dbReference>
<keyword evidence="7" id="KW-1278">Translocase</keyword>
<sequence length="531" mass="56646">MEAVSAKGLSFRHNTAKKPALEGVRLSAAAGELVMLMGSSGSGKTTLLRLLKPEIAPLGEVSGEIRIFGEKAAAPQPKVGYVPQHPEEGFVSDTVRGEIMFAPENAGLSPEEVRRLTAETVSRFGLGKLLTRKLDGLSGGEKQLVSLCAAMVVQPDILLLDEPFSRLDPVAAENMAALILRVNRELGVTVIVAEHSAEQLFAECDRVVFLENGRVTADLPPRKAAALPAVRAYAPAAARAFANAEPLPLTVREGREMLAHSEHLVEVPLPQGKVFTEKVLEADGLRFAFTRGGEDILDGTDIVLHKGEFLALAGANGSGKTTLLRVLAGLARPYAGKLMIGGKPPKKAALRVGMLPQEAADLFLQPTVLEDYRYALRAMGKPENMAEEMLARLGAEHLGNMHPYDLSGGELQLCALGRVLLCKPDILLADEPTKGLDPISASRIGHLLKELCAEGKAVLAVTHDLEFAACHADSCALFCGGRAESLMPSPHFFARAGFYSTAAGRISRGMVKNAYLTEHLQAAFGGGTYDR</sequence>
<dbReference type="OrthoDB" id="501320at2"/>
<keyword evidence="8" id="KW-0472">Membrane</keyword>
<dbReference type="GO" id="GO:0043190">
    <property type="term" value="C:ATP-binding cassette (ABC) transporter complex"/>
    <property type="evidence" value="ECO:0007669"/>
    <property type="project" value="TreeGrafter"/>
</dbReference>
<feature type="domain" description="ABC transporter" evidence="9">
    <location>
        <begin position="4"/>
        <end position="237"/>
    </location>
</feature>
<dbReference type="CDD" id="cd03225">
    <property type="entry name" value="ABC_cobalt_CbiO_domain1"/>
    <property type="match status" value="2"/>
</dbReference>
<reference evidence="10 11" key="1">
    <citation type="submission" date="2011-02" db="EMBL/GenBank/DDBJ databases">
        <authorList>
            <person name="Nelson K.E."/>
            <person name="Sutton G."/>
            <person name="Torralba M."/>
            <person name="Durkin S."/>
            <person name="Harkins D."/>
            <person name="Montgomery R."/>
            <person name="Ziemer C."/>
            <person name="Klaassens E."/>
            <person name="Ocuiv P."/>
            <person name="Morrison M."/>
        </authorList>
    </citation>
    <scope>NUCLEOTIDE SEQUENCE [LARGE SCALE GENOMIC DNA]</scope>
    <source>
        <strain evidence="10 11">8</strain>
    </source>
</reference>
<dbReference type="InterPro" id="IPR027417">
    <property type="entry name" value="P-loop_NTPase"/>
</dbReference>
<dbReference type="STRING" id="246199.CUS_7320"/>
<comment type="similarity">
    <text evidence="2">Belongs to the ABC transporter superfamily.</text>
</comment>
<dbReference type="SMART" id="SM00382">
    <property type="entry name" value="AAA"/>
    <property type="match status" value="2"/>
</dbReference>
<dbReference type="GO" id="GO:0042626">
    <property type="term" value="F:ATPase-coupled transmembrane transporter activity"/>
    <property type="evidence" value="ECO:0007669"/>
    <property type="project" value="TreeGrafter"/>
</dbReference>
<evidence type="ECO:0000256" key="3">
    <source>
        <dbReference type="ARBA" id="ARBA00022448"/>
    </source>
</evidence>
<organism evidence="10 11">
    <name type="scientific">Ruminococcus albus 8</name>
    <dbReference type="NCBI Taxonomy" id="246199"/>
    <lineage>
        <taxon>Bacteria</taxon>
        <taxon>Bacillati</taxon>
        <taxon>Bacillota</taxon>
        <taxon>Clostridia</taxon>
        <taxon>Eubacteriales</taxon>
        <taxon>Oscillospiraceae</taxon>
        <taxon>Ruminococcus</taxon>
    </lineage>
</organism>
<proteinExistence type="inferred from homology"/>
<keyword evidence="6 10" id="KW-0067">ATP-binding</keyword>
<dbReference type="GO" id="GO:0016887">
    <property type="term" value="F:ATP hydrolysis activity"/>
    <property type="evidence" value="ECO:0007669"/>
    <property type="project" value="InterPro"/>
</dbReference>
<evidence type="ECO:0000256" key="4">
    <source>
        <dbReference type="ARBA" id="ARBA00022475"/>
    </source>
</evidence>
<keyword evidence="11" id="KW-1185">Reference proteome</keyword>
<dbReference type="InterPro" id="IPR003593">
    <property type="entry name" value="AAA+_ATPase"/>
</dbReference>
<evidence type="ECO:0000256" key="8">
    <source>
        <dbReference type="ARBA" id="ARBA00023136"/>
    </source>
</evidence>
<dbReference type="PROSITE" id="PS00211">
    <property type="entry name" value="ABC_TRANSPORTER_1"/>
    <property type="match status" value="1"/>
</dbReference>
<dbReference type="Proteomes" id="UP000004259">
    <property type="component" value="Unassembled WGS sequence"/>
</dbReference>
<evidence type="ECO:0000256" key="6">
    <source>
        <dbReference type="ARBA" id="ARBA00022840"/>
    </source>
</evidence>
<evidence type="ECO:0000256" key="5">
    <source>
        <dbReference type="ARBA" id="ARBA00022741"/>
    </source>
</evidence>
<dbReference type="PANTHER" id="PTHR43553:SF24">
    <property type="entry name" value="ENERGY-COUPLING FACTOR TRANSPORTER ATP-BINDING PROTEIN ECFA1"/>
    <property type="match status" value="1"/>
</dbReference>
<name>E9S7U5_RUMAL</name>
<dbReference type="RefSeq" id="WP_002847122.1">
    <property type="nucleotide sequence ID" value="NZ_ADKM02000018.1"/>
</dbReference>
<dbReference type="PROSITE" id="PS50893">
    <property type="entry name" value="ABC_TRANSPORTER_2"/>
    <property type="match status" value="2"/>
</dbReference>
<dbReference type="InterPro" id="IPR050095">
    <property type="entry name" value="ECF_ABC_transporter_ATP-bd"/>
</dbReference>
<dbReference type="PANTHER" id="PTHR43553">
    <property type="entry name" value="HEAVY METAL TRANSPORTER"/>
    <property type="match status" value="1"/>
</dbReference>
<dbReference type="EMBL" id="ADKM02000018">
    <property type="protein sequence ID" value="EGC04665.1"/>
    <property type="molecule type" value="Genomic_DNA"/>
</dbReference>
<dbReference type="SUPFAM" id="SSF52540">
    <property type="entry name" value="P-loop containing nucleoside triphosphate hydrolases"/>
    <property type="match status" value="2"/>
</dbReference>
<dbReference type="InterPro" id="IPR017871">
    <property type="entry name" value="ABC_transporter-like_CS"/>
</dbReference>
<evidence type="ECO:0000313" key="10">
    <source>
        <dbReference type="EMBL" id="EGC04665.1"/>
    </source>
</evidence>
<dbReference type="Pfam" id="PF00005">
    <property type="entry name" value="ABC_tran"/>
    <property type="match status" value="2"/>
</dbReference>
<dbReference type="Gene3D" id="3.40.50.300">
    <property type="entry name" value="P-loop containing nucleotide triphosphate hydrolases"/>
    <property type="match status" value="2"/>
</dbReference>
<evidence type="ECO:0000259" key="9">
    <source>
        <dbReference type="PROSITE" id="PS50893"/>
    </source>
</evidence>
<dbReference type="GO" id="GO:0005524">
    <property type="term" value="F:ATP binding"/>
    <property type="evidence" value="ECO:0007669"/>
    <property type="project" value="UniProtKB-KW"/>
</dbReference>
<comment type="subcellular location">
    <subcellularLocation>
        <location evidence="1">Cell membrane</location>
        <topology evidence="1">Peripheral membrane protein</topology>
    </subcellularLocation>
</comment>
<accession>E9S7U5</accession>
<keyword evidence="4" id="KW-1003">Cell membrane</keyword>
<evidence type="ECO:0000256" key="2">
    <source>
        <dbReference type="ARBA" id="ARBA00005417"/>
    </source>
</evidence>
<gene>
    <name evidence="10" type="ORF">CUS_7320</name>
</gene>
<dbReference type="AlphaFoldDB" id="E9S7U5"/>
<keyword evidence="5" id="KW-0547">Nucleotide-binding</keyword>
<dbReference type="InterPro" id="IPR015856">
    <property type="entry name" value="ABC_transpr_CbiO/EcfA_su"/>
</dbReference>
<protein>
    <submittedName>
        <fullName evidence="10">ABC transporter, ATP-binding protein</fullName>
    </submittedName>
</protein>
<feature type="domain" description="ABC transporter" evidence="9">
    <location>
        <begin position="280"/>
        <end position="505"/>
    </location>
</feature>
<dbReference type="eggNOG" id="COG0488">
    <property type="taxonomic scope" value="Bacteria"/>
</dbReference>
<evidence type="ECO:0000313" key="11">
    <source>
        <dbReference type="Proteomes" id="UP000004259"/>
    </source>
</evidence>
<evidence type="ECO:0000256" key="1">
    <source>
        <dbReference type="ARBA" id="ARBA00004202"/>
    </source>
</evidence>
<comment type="caution">
    <text evidence="10">The sequence shown here is derived from an EMBL/GenBank/DDBJ whole genome shotgun (WGS) entry which is preliminary data.</text>
</comment>